<dbReference type="InterPro" id="IPR036388">
    <property type="entry name" value="WH-like_DNA-bd_sf"/>
</dbReference>
<evidence type="ECO:0000256" key="2">
    <source>
        <dbReference type="ARBA" id="ARBA00023015"/>
    </source>
</evidence>
<reference evidence="8" key="1">
    <citation type="journal article" date="2011" name="MBio">
        <title>Novel metabolic attributes of the genus Cyanothece, comprising a group of unicellular nitrogen-fixing Cyanobacteria.</title>
        <authorList>
            <person name="Bandyopadhyay A."/>
            <person name="Elvitigala T."/>
            <person name="Welsh E."/>
            <person name="Stockel J."/>
            <person name="Liberton M."/>
            <person name="Min H."/>
            <person name="Sherman L.A."/>
            <person name="Pakrasi H.B."/>
        </authorList>
    </citation>
    <scope>NUCLEOTIDE SEQUENCE [LARGE SCALE GENOMIC DNA]</scope>
    <source>
        <strain evidence="8">PCC 8801</strain>
    </source>
</reference>
<keyword evidence="2 5" id="KW-0805">Transcription regulation</keyword>
<sequence length="360" mass="40494">MTIPTPLTKRYQNILRATIQHYIATAEPVGSKTLVQEYNFSVSSATIRNALGQLEKAGLLYQPHPSAGRIPSDGGYRIYVDNLITPDDRIGQKIEQHLSQKLAKESFSFETLIHRATQILANFSGYIALITLPQTSANQLRHVQLIPASAKQVILIIVTDSYQTESILMDLPQSVLNEDGQNEELLAQELQLISNFLNTHLKGKNLSDLMALNWQKVDQEFVQYTEFLKLLLFQLQEHLKSSISTPIMIHGLSEVLRQPEFSQLQQVQMLLHLLEEQQDQLLPLIFDLPRNQSLTKGVTIRIGSENPLEPMRPCSLISAVYQQRDIPVGSVGVIGPTRMVYENIIPLVESTADYLSEALS</sequence>
<comment type="similarity">
    <text evidence="5">Belongs to the HrcA family.</text>
</comment>
<dbReference type="PANTHER" id="PTHR34824:SF1">
    <property type="entry name" value="HEAT-INDUCIBLE TRANSCRIPTION REPRESSOR HRCA"/>
    <property type="match status" value="1"/>
</dbReference>
<dbReference type="eggNOG" id="COG1420">
    <property type="taxonomic scope" value="Bacteria"/>
</dbReference>
<feature type="domain" description="Heat-inducible transcription repressor HrcA C-terminal" evidence="6">
    <location>
        <begin position="110"/>
        <end position="345"/>
    </location>
</feature>
<proteinExistence type="inferred from homology"/>
<dbReference type="OrthoDB" id="9783139at2"/>
<evidence type="ECO:0000256" key="5">
    <source>
        <dbReference type="HAMAP-Rule" id="MF_00081"/>
    </source>
</evidence>
<dbReference type="Proteomes" id="UP000008204">
    <property type="component" value="Chromosome"/>
</dbReference>
<dbReference type="SUPFAM" id="SSF55781">
    <property type="entry name" value="GAF domain-like"/>
    <property type="match status" value="1"/>
</dbReference>
<evidence type="ECO:0000313" key="8">
    <source>
        <dbReference type="Proteomes" id="UP000008204"/>
    </source>
</evidence>
<dbReference type="HAMAP" id="MF_00081">
    <property type="entry name" value="HrcA"/>
    <property type="match status" value="1"/>
</dbReference>
<accession>B7JZL0</accession>
<evidence type="ECO:0000313" key="7">
    <source>
        <dbReference type="EMBL" id="ACK64953.1"/>
    </source>
</evidence>
<dbReference type="NCBIfam" id="TIGR00331">
    <property type="entry name" value="hrcA"/>
    <property type="match status" value="1"/>
</dbReference>
<keyword evidence="8" id="KW-1185">Reference proteome</keyword>
<dbReference type="InterPro" id="IPR036390">
    <property type="entry name" value="WH_DNA-bd_sf"/>
</dbReference>
<gene>
    <name evidence="5" type="primary">hrcA</name>
    <name evidence="7" type="ordered locus">PCC8801_0875</name>
</gene>
<keyword evidence="1 5" id="KW-0678">Repressor</keyword>
<dbReference type="Gene3D" id="1.10.10.10">
    <property type="entry name" value="Winged helix-like DNA-binding domain superfamily/Winged helix DNA-binding domain"/>
    <property type="match status" value="1"/>
</dbReference>
<dbReference type="Gene3D" id="3.30.450.40">
    <property type="match status" value="1"/>
</dbReference>
<dbReference type="SUPFAM" id="SSF46785">
    <property type="entry name" value="Winged helix' DNA-binding domain"/>
    <property type="match status" value="1"/>
</dbReference>
<dbReference type="InterPro" id="IPR023120">
    <property type="entry name" value="WHTH_transcript_rep_HrcA_IDD"/>
</dbReference>
<comment type="function">
    <text evidence="5">Negative regulator of class I heat shock genes (grpE-dnaK-dnaJ and groELS operons). Prevents heat-shock induction of these operons.</text>
</comment>
<evidence type="ECO:0000256" key="1">
    <source>
        <dbReference type="ARBA" id="ARBA00022491"/>
    </source>
</evidence>
<dbReference type="Gene3D" id="3.30.390.60">
    <property type="entry name" value="Heat-inducible transcription repressor hrca homolog, domain 3"/>
    <property type="match status" value="1"/>
</dbReference>
<evidence type="ECO:0000256" key="3">
    <source>
        <dbReference type="ARBA" id="ARBA00023016"/>
    </source>
</evidence>
<organism evidence="7 8">
    <name type="scientific">Rippkaea orientalis (strain PCC 8801 / RF-1)</name>
    <name type="common">Cyanothece sp. (strain PCC 8801)</name>
    <dbReference type="NCBI Taxonomy" id="41431"/>
    <lineage>
        <taxon>Bacteria</taxon>
        <taxon>Bacillati</taxon>
        <taxon>Cyanobacteriota</taxon>
        <taxon>Cyanophyceae</taxon>
        <taxon>Oscillatoriophycideae</taxon>
        <taxon>Chroococcales</taxon>
        <taxon>Aphanothecaceae</taxon>
        <taxon>Rippkaea</taxon>
        <taxon>Rippkaea orientalis</taxon>
    </lineage>
</organism>
<dbReference type="HOGENOM" id="CLU_050019_1_0_3"/>
<name>B7JZL0_RIPO1</name>
<dbReference type="Pfam" id="PF01628">
    <property type="entry name" value="HrcA"/>
    <property type="match status" value="1"/>
</dbReference>
<dbReference type="KEGG" id="cyp:PCC8801_0875"/>
<dbReference type="PANTHER" id="PTHR34824">
    <property type="entry name" value="HEAT-INDUCIBLE TRANSCRIPTION REPRESSOR HRCA"/>
    <property type="match status" value="1"/>
</dbReference>
<dbReference type="AlphaFoldDB" id="B7JZL0"/>
<dbReference type="InterPro" id="IPR002571">
    <property type="entry name" value="HrcA"/>
</dbReference>
<dbReference type="GO" id="GO:0003677">
    <property type="term" value="F:DNA binding"/>
    <property type="evidence" value="ECO:0007669"/>
    <property type="project" value="InterPro"/>
</dbReference>
<dbReference type="EMBL" id="CP001287">
    <property type="protein sequence ID" value="ACK64953.1"/>
    <property type="molecule type" value="Genomic_DNA"/>
</dbReference>
<evidence type="ECO:0000259" key="6">
    <source>
        <dbReference type="Pfam" id="PF01628"/>
    </source>
</evidence>
<keyword evidence="4 5" id="KW-0804">Transcription</keyword>
<dbReference type="InterPro" id="IPR021153">
    <property type="entry name" value="HrcA_C"/>
</dbReference>
<dbReference type="GO" id="GO:0045892">
    <property type="term" value="P:negative regulation of DNA-templated transcription"/>
    <property type="evidence" value="ECO:0007669"/>
    <property type="project" value="UniProtKB-UniRule"/>
</dbReference>
<dbReference type="STRING" id="41431.PCC8801_0875"/>
<keyword evidence="3 5" id="KW-0346">Stress response</keyword>
<evidence type="ECO:0000256" key="4">
    <source>
        <dbReference type="ARBA" id="ARBA00023163"/>
    </source>
</evidence>
<protein>
    <recommendedName>
        <fullName evidence="5">Heat-inducible transcription repressor HrcA</fullName>
    </recommendedName>
</protein>
<dbReference type="PIRSF" id="PIRSF005485">
    <property type="entry name" value="HrcA"/>
    <property type="match status" value="1"/>
</dbReference>
<dbReference type="InterPro" id="IPR029016">
    <property type="entry name" value="GAF-like_dom_sf"/>
</dbReference>
<dbReference type="RefSeq" id="WP_012594228.1">
    <property type="nucleotide sequence ID" value="NC_011726.1"/>
</dbReference>